<evidence type="ECO:0000313" key="2">
    <source>
        <dbReference type="EMBL" id="OCT73510.1"/>
    </source>
</evidence>
<gene>
    <name evidence="2" type="ORF">XELAEV_18036487mg</name>
</gene>
<protein>
    <submittedName>
        <fullName evidence="2">Uncharacterized protein</fullName>
    </submittedName>
</protein>
<reference evidence="3" key="1">
    <citation type="journal article" date="2016" name="Nature">
        <title>Genome evolution in the allotetraploid frog Xenopus laevis.</title>
        <authorList>
            <person name="Session A.M."/>
            <person name="Uno Y."/>
            <person name="Kwon T."/>
            <person name="Chapman J.A."/>
            <person name="Toyoda A."/>
            <person name="Takahashi S."/>
            <person name="Fukui A."/>
            <person name="Hikosaka A."/>
            <person name="Suzuki A."/>
            <person name="Kondo M."/>
            <person name="van Heeringen S.J."/>
            <person name="Quigley I."/>
            <person name="Heinz S."/>
            <person name="Ogino H."/>
            <person name="Ochi H."/>
            <person name="Hellsten U."/>
            <person name="Lyons J.B."/>
            <person name="Simakov O."/>
            <person name="Putnam N."/>
            <person name="Stites J."/>
            <person name="Kuroki Y."/>
            <person name="Tanaka T."/>
            <person name="Michiue T."/>
            <person name="Watanabe M."/>
            <person name="Bogdanovic O."/>
            <person name="Lister R."/>
            <person name="Georgiou G."/>
            <person name="Paranjpe S.S."/>
            <person name="van Kruijsbergen I."/>
            <person name="Shu S."/>
            <person name="Carlson J."/>
            <person name="Kinoshita T."/>
            <person name="Ohta Y."/>
            <person name="Mawaribuchi S."/>
            <person name="Jenkins J."/>
            <person name="Grimwood J."/>
            <person name="Schmutz J."/>
            <person name="Mitros T."/>
            <person name="Mozaffari S.V."/>
            <person name="Suzuki Y."/>
            <person name="Haramoto Y."/>
            <person name="Yamamoto T.S."/>
            <person name="Takagi C."/>
            <person name="Heald R."/>
            <person name="Miller K."/>
            <person name="Haudenschild C."/>
            <person name="Kitzman J."/>
            <person name="Nakayama T."/>
            <person name="Izutsu Y."/>
            <person name="Robert J."/>
            <person name="Fortriede J."/>
            <person name="Burns K."/>
            <person name="Lotay V."/>
            <person name="Karimi K."/>
            <person name="Yasuoka Y."/>
            <person name="Dichmann D.S."/>
            <person name="Flajnik M.F."/>
            <person name="Houston D.W."/>
            <person name="Shendure J."/>
            <person name="DuPasquier L."/>
            <person name="Vize P.D."/>
            <person name="Zorn A.M."/>
            <person name="Ito M."/>
            <person name="Marcotte E.M."/>
            <person name="Wallingford J.B."/>
            <person name="Ito Y."/>
            <person name="Asashima M."/>
            <person name="Ueno N."/>
            <person name="Matsuda Y."/>
            <person name="Veenstra G.J."/>
            <person name="Fujiyama A."/>
            <person name="Harland R.M."/>
            <person name="Taira M."/>
            <person name="Rokhsar D.S."/>
        </authorList>
    </citation>
    <scope>NUCLEOTIDE SEQUENCE [LARGE SCALE GENOMIC DNA]</scope>
    <source>
        <strain evidence="3">J</strain>
    </source>
</reference>
<dbReference type="Proteomes" id="UP000694892">
    <property type="component" value="Chromosome 7L"/>
</dbReference>
<sequence length="140" mass="15419">MPFSLVELAFLFGTALSDLWDKGKSLTHHISRSLSALIGSFLTLLSSALVLGGGLFILTESPLTSLKSLVLLLGAELSGLYNIWSNKTHRGGTALCKCRRSLRGAVSVGSFYLERHQEPWYKRISLNYISEVVLFVPTFN</sequence>
<dbReference type="AlphaFoldDB" id="A0A974CHJ7"/>
<evidence type="ECO:0000256" key="1">
    <source>
        <dbReference type="SAM" id="Phobius"/>
    </source>
</evidence>
<name>A0A974CHJ7_XENLA</name>
<keyword evidence="1" id="KW-0812">Transmembrane</keyword>
<proteinExistence type="predicted"/>
<evidence type="ECO:0000313" key="3">
    <source>
        <dbReference type="Proteomes" id="UP000694892"/>
    </source>
</evidence>
<dbReference type="EMBL" id="CM004478">
    <property type="protein sequence ID" value="OCT73510.1"/>
    <property type="molecule type" value="Genomic_DNA"/>
</dbReference>
<feature type="transmembrane region" description="Helical" evidence="1">
    <location>
        <begin position="33"/>
        <end position="58"/>
    </location>
</feature>
<organism evidence="2 3">
    <name type="scientific">Xenopus laevis</name>
    <name type="common">African clawed frog</name>
    <dbReference type="NCBI Taxonomy" id="8355"/>
    <lineage>
        <taxon>Eukaryota</taxon>
        <taxon>Metazoa</taxon>
        <taxon>Chordata</taxon>
        <taxon>Craniata</taxon>
        <taxon>Vertebrata</taxon>
        <taxon>Euteleostomi</taxon>
        <taxon>Amphibia</taxon>
        <taxon>Batrachia</taxon>
        <taxon>Anura</taxon>
        <taxon>Pipoidea</taxon>
        <taxon>Pipidae</taxon>
        <taxon>Xenopodinae</taxon>
        <taxon>Xenopus</taxon>
        <taxon>Xenopus</taxon>
    </lineage>
</organism>
<keyword evidence="1" id="KW-1133">Transmembrane helix</keyword>
<accession>A0A974CHJ7</accession>
<keyword evidence="1" id="KW-0472">Membrane</keyword>